<organism evidence="2 3">
    <name type="scientific">Embleya scabrispora</name>
    <dbReference type="NCBI Taxonomy" id="159449"/>
    <lineage>
        <taxon>Bacteria</taxon>
        <taxon>Bacillati</taxon>
        <taxon>Actinomycetota</taxon>
        <taxon>Actinomycetes</taxon>
        <taxon>Kitasatosporales</taxon>
        <taxon>Streptomycetaceae</taxon>
        <taxon>Embleya</taxon>
    </lineage>
</organism>
<name>A0A1T3NLS7_9ACTN</name>
<evidence type="ECO:0000313" key="2">
    <source>
        <dbReference type="EMBL" id="OPC77690.1"/>
    </source>
</evidence>
<evidence type="ECO:0000313" key="3">
    <source>
        <dbReference type="Proteomes" id="UP000190037"/>
    </source>
</evidence>
<reference evidence="2 3" key="1">
    <citation type="submission" date="2017-03" db="EMBL/GenBank/DDBJ databases">
        <title>Draft genome sequence of Streptomyces scabrisporus NF3, endophyte isolated from Amphipterygium adstringens.</title>
        <authorList>
            <person name="Vazquez M."/>
            <person name="Ceapa C.D."/>
            <person name="Rodriguez Luna D."/>
            <person name="Sanchez Esquivel S."/>
        </authorList>
    </citation>
    <scope>NUCLEOTIDE SEQUENCE [LARGE SCALE GENOMIC DNA]</scope>
    <source>
        <strain evidence="2 3">NF3</strain>
    </source>
</reference>
<dbReference type="InterPro" id="IPR047951">
    <property type="entry name" value="Transpos_ISL3"/>
</dbReference>
<dbReference type="STRING" id="159449.B4N89_35910"/>
<protein>
    <recommendedName>
        <fullName evidence="1">Transposase IS204/IS1001/IS1096/IS1165 zinc-finger domain-containing protein</fullName>
    </recommendedName>
</protein>
<dbReference type="Pfam" id="PF14690">
    <property type="entry name" value="Zn_ribbon_ISL3"/>
    <property type="match status" value="1"/>
</dbReference>
<gene>
    <name evidence="2" type="ORF">B4N89_35910</name>
</gene>
<accession>A0A1T3NLS7</accession>
<sequence>MERLCLTSGGSEVWFRDHVRVLSANELVGVVFSGLAPLVVEKVADGGEVIRGSTRTPGGPVDCPDCGSRTGRVHAFHERTVTDVHVDGRRVVMVARLRRLVCPTSACLRIAFREQIPGVLEGYQRRTMRLLTQVRAVVRELAGRAGARTLKALGAGLSRRTALRVPAAIPLPPPRFPQILGVDDFALERATATRPCRPTPRPV</sequence>
<dbReference type="EMBL" id="MWQN01000003">
    <property type="protein sequence ID" value="OPC77690.1"/>
    <property type="molecule type" value="Genomic_DNA"/>
</dbReference>
<feature type="domain" description="Transposase IS204/IS1001/IS1096/IS1165 zinc-finger" evidence="1">
    <location>
        <begin position="60"/>
        <end position="104"/>
    </location>
</feature>
<dbReference type="InterPro" id="IPR029261">
    <property type="entry name" value="Transposase_Znf"/>
</dbReference>
<dbReference type="AlphaFoldDB" id="A0A1T3NLS7"/>
<dbReference type="Proteomes" id="UP000190037">
    <property type="component" value="Unassembled WGS sequence"/>
</dbReference>
<comment type="caution">
    <text evidence="2">The sequence shown here is derived from an EMBL/GenBank/DDBJ whole genome shotgun (WGS) entry which is preliminary data.</text>
</comment>
<dbReference type="PANTHER" id="PTHR33498">
    <property type="entry name" value="TRANSPOSASE FOR INSERTION SEQUENCE ELEMENT IS1557"/>
    <property type="match status" value="1"/>
</dbReference>
<proteinExistence type="predicted"/>
<dbReference type="PANTHER" id="PTHR33498:SF1">
    <property type="entry name" value="TRANSPOSASE FOR INSERTION SEQUENCE ELEMENT IS1557"/>
    <property type="match status" value="1"/>
</dbReference>
<evidence type="ECO:0000259" key="1">
    <source>
        <dbReference type="Pfam" id="PF14690"/>
    </source>
</evidence>
<keyword evidence="3" id="KW-1185">Reference proteome</keyword>